<feature type="transmembrane region" description="Helical" evidence="1">
    <location>
        <begin position="42"/>
        <end position="62"/>
    </location>
</feature>
<dbReference type="InterPro" id="IPR019423">
    <property type="entry name" value="7TM_GPCR_serpentine_rcpt_Srj"/>
</dbReference>
<reference evidence="2" key="1">
    <citation type="submission" date="2023-10" db="EMBL/GenBank/DDBJ databases">
        <title>Genome assembly of Pristionchus species.</title>
        <authorList>
            <person name="Yoshida K."/>
            <person name="Sommer R.J."/>
        </authorList>
    </citation>
    <scope>NUCLEOTIDE SEQUENCE</scope>
    <source>
        <strain evidence="2">RS5133</strain>
    </source>
</reference>
<dbReference type="PANTHER" id="PTHR45907">
    <property type="entry name" value="SERPENTINE RECEPTOR, CLASS J"/>
    <property type="match status" value="1"/>
</dbReference>
<feature type="transmembrane region" description="Helical" evidence="1">
    <location>
        <begin position="82"/>
        <end position="106"/>
    </location>
</feature>
<keyword evidence="1" id="KW-0812">Transmembrane</keyword>
<dbReference type="AlphaFoldDB" id="A0AAV5V1N6"/>
<comment type="caution">
    <text evidence="2">The sequence shown here is derived from an EMBL/GenBank/DDBJ whole genome shotgun (WGS) entry which is preliminary data.</text>
</comment>
<keyword evidence="1" id="KW-1133">Transmembrane helix</keyword>
<sequence>AKSDLNLNLSKKNISVASIIVNLMLLRIVHTSQRREIGAYRYLIGFYAVSDLYYTAIHWLVYPVPETYGNAFVMKGHGLINTLIGPCIYSAAYFHAFPILVSHFIYRTLLIRLMLMFYVLCHPDETSHSVLAPLFAGNTSSPVKHSLDTAGDYFHCLYWTGDTYSGPRWKALISAGIVAVTMVAAYATMIFCSYLIHDFLKHFNILLRQS</sequence>
<keyword evidence="1" id="KW-0472">Membrane</keyword>
<dbReference type="Pfam" id="PF10326">
    <property type="entry name" value="7TM_GPCR_Str"/>
    <property type="match status" value="2"/>
</dbReference>
<dbReference type="EMBL" id="BTSY01000001">
    <property type="protein sequence ID" value="GMT11859.1"/>
    <property type="molecule type" value="Genomic_DNA"/>
</dbReference>
<organism evidence="2 3">
    <name type="scientific">Pristionchus fissidentatus</name>
    <dbReference type="NCBI Taxonomy" id="1538716"/>
    <lineage>
        <taxon>Eukaryota</taxon>
        <taxon>Metazoa</taxon>
        <taxon>Ecdysozoa</taxon>
        <taxon>Nematoda</taxon>
        <taxon>Chromadorea</taxon>
        <taxon>Rhabditida</taxon>
        <taxon>Rhabditina</taxon>
        <taxon>Diplogasteromorpha</taxon>
        <taxon>Diplogasteroidea</taxon>
        <taxon>Neodiplogasteridae</taxon>
        <taxon>Pristionchus</taxon>
    </lineage>
</organism>
<evidence type="ECO:0000313" key="2">
    <source>
        <dbReference type="EMBL" id="GMT11859.1"/>
    </source>
</evidence>
<keyword evidence="3" id="KW-1185">Reference proteome</keyword>
<dbReference type="Proteomes" id="UP001432322">
    <property type="component" value="Unassembled WGS sequence"/>
</dbReference>
<feature type="non-terminal residue" evidence="2">
    <location>
        <position position="1"/>
    </location>
</feature>
<feature type="transmembrane region" description="Helical" evidence="1">
    <location>
        <begin position="12"/>
        <end position="30"/>
    </location>
</feature>
<evidence type="ECO:0000256" key="1">
    <source>
        <dbReference type="SAM" id="Phobius"/>
    </source>
</evidence>
<accession>A0AAV5V1N6</accession>
<evidence type="ECO:0008006" key="4">
    <source>
        <dbReference type="Google" id="ProtNLM"/>
    </source>
</evidence>
<name>A0AAV5V1N6_9BILA</name>
<feature type="transmembrane region" description="Helical" evidence="1">
    <location>
        <begin position="171"/>
        <end position="196"/>
    </location>
</feature>
<dbReference type="InterPro" id="IPR019428">
    <property type="entry name" value="7TM_GPCR_serpentine_rcpt_Str"/>
</dbReference>
<proteinExistence type="predicted"/>
<gene>
    <name evidence="2" type="ORF">PFISCL1PPCAC_3156</name>
</gene>
<protein>
    <recommendedName>
        <fullName evidence="4">G protein-coupled receptor</fullName>
    </recommendedName>
</protein>
<evidence type="ECO:0000313" key="3">
    <source>
        <dbReference type="Proteomes" id="UP001432322"/>
    </source>
</evidence>
<dbReference type="PANTHER" id="PTHR45907:SF16">
    <property type="entry name" value="SERPENTINE RECEPTOR, CLASS J"/>
    <property type="match status" value="1"/>
</dbReference>